<keyword evidence="7" id="KW-1133">Transmembrane helix</keyword>
<name>A0A6N9TQM7_DISTH</name>
<dbReference type="InterPro" id="IPR001915">
    <property type="entry name" value="Peptidase_M48"/>
</dbReference>
<feature type="transmembrane region" description="Helical" evidence="7">
    <location>
        <begin position="20"/>
        <end position="41"/>
    </location>
</feature>
<evidence type="ECO:0000256" key="4">
    <source>
        <dbReference type="ARBA" id="ARBA00022833"/>
    </source>
</evidence>
<evidence type="ECO:0000256" key="7">
    <source>
        <dbReference type="SAM" id="Phobius"/>
    </source>
</evidence>
<evidence type="ECO:0000256" key="6">
    <source>
        <dbReference type="RuleBase" id="RU003983"/>
    </source>
</evidence>
<feature type="domain" description="Peptidase M48" evidence="8">
    <location>
        <begin position="95"/>
        <end position="250"/>
    </location>
</feature>
<keyword evidence="2" id="KW-0479">Metal-binding</keyword>
<reference evidence="9 10" key="1">
    <citation type="submission" date="2020-02" db="EMBL/GenBank/DDBJ databases">
        <title>Comparative genomics of sulfur disproportionating microorganisms.</title>
        <authorList>
            <person name="Ward L.M."/>
            <person name="Bertran E."/>
            <person name="Johnston D.T."/>
        </authorList>
    </citation>
    <scope>NUCLEOTIDE SEQUENCE [LARGE SCALE GENOMIC DNA]</scope>
    <source>
        <strain evidence="9 10">DSM 100025</strain>
    </source>
</reference>
<dbReference type="PANTHER" id="PTHR22726">
    <property type="entry name" value="METALLOENDOPEPTIDASE OMA1"/>
    <property type="match status" value="1"/>
</dbReference>
<comment type="similarity">
    <text evidence="6">Belongs to the peptidase M48 family.</text>
</comment>
<comment type="cofactor">
    <cofactor evidence="6">
        <name>Zn(2+)</name>
        <dbReference type="ChEBI" id="CHEBI:29105"/>
    </cofactor>
    <text evidence="6">Binds 1 zinc ion per subunit.</text>
</comment>
<dbReference type="InterPro" id="IPR051156">
    <property type="entry name" value="Mito/Outer_Membr_Metalloprot"/>
</dbReference>
<dbReference type="CDD" id="cd07332">
    <property type="entry name" value="M48C_Oma1_like"/>
    <property type="match status" value="1"/>
</dbReference>
<dbReference type="Pfam" id="PF01435">
    <property type="entry name" value="Peptidase_M48"/>
    <property type="match status" value="1"/>
</dbReference>
<gene>
    <name evidence="9" type="ORF">G3N55_02625</name>
</gene>
<keyword evidence="10" id="KW-1185">Reference proteome</keyword>
<sequence length="291" mass="31699">MKFTPRLPDDTVNVSRTSPLAEFGTLVAGLLALLAAFYLVLGLAVDVAARHLPPDIEDWIGRRMHRPNDIHPAPELQARLDALVAALPPGDPLRRRRFRVTILPSPEVNAFALPGGDIVVLTGLLEEVRSENELAMVLAHELGHFAHRDHLRALGRGLVASVAAALLFGTDSSVSDLVSRLSLPFHVTYSQAQETEADEFALDLLTARYGHAGGATDFFRLLERKTSNPRFAYFLATHPAPGTRRRHLEALIRARHIPVAAVQPLPAGFARRLAAHCGRTREKKDASAAGS</sequence>
<dbReference type="RefSeq" id="WP_163297899.1">
    <property type="nucleotide sequence ID" value="NZ_JAAGRR010000015.1"/>
</dbReference>
<dbReference type="GO" id="GO:0004222">
    <property type="term" value="F:metalloendopeptidase activity"/>
    <property type="evidence" value="ECO:0007669"/>
    <property type="project" value="InterPro"/>
</dbReference>
<evidence type="ECO:0000259" key="8">
    <source>
        <dbReference type="Pfam" id="PF01435"/>
    </source>
</evidence>
<keyword evidence="7" id="KW-0472">Membrane</keyword>
<dbReference type="EMBL" id="JAAGRR010000015">
    <property type="protein sequence ID" value="NDY41747.1"/>
    <property type="molecule type" value="Genomic_DNA"/>
</dbReference>
<keyword evidence="1 6" id="KW-0645">Protease</keyword>
<dbReference type="GO" id="GO:0016020">
    <property type="term" value="C:membrane"/>
    <property type="evidence" value="ECO:0007669"/>
    <property type="project" value="TreeGrafter"/>
</dbReference>
<accession>A0A6N9TQM7</accession>
<dbReference type="GO" id="GO:0051603">
    <property type="term" value="P:proteolysis involved in protein catabolic process"/>
    <property type="evidence" value="ECO:0007669"/>
    <property type="project" value="TreeGrafter"/>
</dbReference>
<keyword evidence="7" id="KW-0812">Transmembrane</keyword>
<proteinExistence type="inferred from homology"/>
<dbReference type="GO" id="GO:0046872">
    <property type="term" value="F:metal ion binding"/>
    <property type="evidence" value="ECO:0007669"/>
    <property type="project" value="UniProtKB-KW"/>
</dbReference>
<evidence type="ECO:0000256" key="1">
    <source>
        <dbReference type="ARBA" id="ARBA00022670"/>
    </source>
</evidence>
<dbReference type="Gene3D" id="3.30.2010.10">
    <property type="entry name" value="Metalloproteases ('zincins'), catalytic domain"/>
    <property type="match status" value="1"/>
</dbReference>
<evidence type="ECO:0000256" key="3">
    <source>
        <dbReference type="ARBA" id="ARBA00022801"/>
    </source>
</evidence>
<evidence type="ECO:0000313" key="10">
    <source>
        <dbReference type="Proteomes" id="UP000469346"/>
    </source>
</evidence>
<evidence type="ECO:0000256" key="2">
    <source>
        <dbReference type="ARBA" id="ARBA00022723"/>
    </source>
</evidence>
<protein>
    <submittedName>
        <fullName evidence="9">M48 family metallopeptidase</fullName>
    </submittedName>
</protein>
<keyword evidence="3 6" id="KW-0378">Hydrolase</keyword>
<evidence type="ECO:0000313" key="9">
    <source>
        <dbReference type="EMBL" id="NDY41747.1"/>
    </source>
</evidence>
<keyword evidence="5 6" id="KW-0482">Metalloprotease</keyword>
<organism evidence="9 10">
    <name type="scientific">Dissulfurirhabdus thermomarina</name>
    <dbReference type="NCBI Taxonomy" id="1765737"/>
    <lineage>
        <taxon>Bacteria</taxon>
        <taxon>Deltaproteobacteria</taxon>
        <taxon>Dissulfurirhabdaceae</taxon>
        <taxon>Dissulfurirhabdus</taxon>
    </lineage>
</organism>
<comment type="caution">
    <text evidence="9">The sequence shown here is derived from an EMBL/GenBank/DDBJ whole genome shotgun (WGS) entry which is preliminary data.</text>
</comment>
<evidence type="ECO:0000256" key="5">
    <source>
        <dbReference type="ARBA" id="ARBA00023049"/>
    </source>
</evidence>
<dbReference type="PANTHER" id="PTHR22726:SF1">
    <property type="entry name" value="METALLOENDOPEPTIDASE OMA1, MITOCHONDRIAL"/>
    <property type="match status" value="1"/>
</dbReference>
<dbReference type="AlphaFoldDB" id="A0A6N9TQM7"/>
<keyword evidence="4 6" id="KW-0862">Zinc</keyword>
<dbReference type="Proteomes" id="UP000469346">
    <property type="component" value="Unassembled WGS sequence"/>
</dbReference>